<sequence length="105" mass="11814">MGEIFRHRYRHAGVGLDANVCGRVRDARAPAAALLIYRSLHLRLPSDRTPYWLEATRLAFGACLHAKQPQGLTGWWAGEAEVSQPSLRGRPEGEKSHRQDLWIDA</sequence>
<protein>
    <submittedName>
        <fullName evidence="2">Uncharacterized protein</fullName>
    </submittedName>
</protein>
<reference evidence="2" key="1">
    <citation type="submission" date="2022-10" db="EMBL/GenBank/DDBJ databases">
        <title>The complete genomes of actinobacterial strains from the NBC collection.</title>
        <authorList>
            <person name="Joergensen T.S."/>
            <person name="Alvarez Arevalo M."/>
            <person name="Sterndorff E.B."/>
            <person name="Faurdal D."/>
            <person name="Vuksanovic O."/>
            <person name="Mourched A.-S."/>
            <person name="Charusanti P."/>
            <person name="Shaw S."/>
            <person name="Blin K."/>
            <person name="Weber T."/>
        </authorList>
    </citation>
    <scope>NUCLEOTIDE SEQUENCE</scope>
    <source>
        <strain evidence="2">NBC_00003</strain>
    </source>
</reference>
<proteinExistence type="predicted"/>
<organism evidence="2">
    <name type="scientific">Streptomyces sp. NBC_00003</name>
    <dbReference type="NCBI Taxonomy" id="2903608"/>
    <lineage>
        <taxon>Bacteria</taxon>
        <taxon>Bacillati</taxon>
        <taxon>Actinomycetota</taxon>
        <taxon>Actinomycetes</taxon>
        <taxon>Kitasatosporales</taxon>
        <taxon>Streptomycetaceae</taxon>
        <taxon>Streptomyces</taxon>
    </lineage>
</organism>
<name>A0AAU2VFS2_9ACTN</name>
<dbReference type="EMBL" id="CP108318">
    <property type="protein sequence ID" value="WTW66150.1"/>
    <property type="molecule type" value="Genomic_DNA"/>
</dbReference>
<evidence type="ECO:0000256" key="1">
    <source>
        <dbReference type="SAM" id="MobiDB-lite"/>
    </source>
</evidence>
<evidence type="ECO:0000313" key="2">
    <source>
        <dbReference type="EMBL" id="WTW66150.1"/>
    </source>
</evidence>
<accession>A0AAU2VFS2</accession>
<gene>
    <name evidence="2" type="ORF">OG549_39060</name>
</gene>
<feature type="compositionally biased region" description="Basic and acidic residues" evidence="1">
    <location>
        <begin position="89"/>
        <end position="105"/>
    </location>
</feature>
<feature type="region of interest" description="Disordered" evidence="1">
    <location>
        <begin position="83"/>
        <end position="105"/>
    </location>
</feature>
<dbReference type="AlphaFoldDB" id="A0AAU2VFS2"/>